<proteinExistence type="predicted"/>
<evidence type="ECO:0000259" key="3">
    <source>
        <dbReference type="Pfam" id="PF01494"/>
    </source>
</evidence>
<gene>
    <name evidence="4" type="ORF">GCM10007884_04960</name>
    <name evidence="5" type="ORF">GGR33_002161</name>
</gene>
<organism evidence="5 6">
    <name type="scientific">Methylobacterium brachythecii</name>
    <dbReference type="NCBI Taxonomy" id="1176177"/>
    <lineage>
        <taxon>Bacteria</taxon>
        <taxon>Pseudomonadati</taxon>
        <taxon>Pseudomonadota</taxon>
        <taxon>Alphaproteobacteria</taxon>
        <taxon>Hyphomicrobiales</taxon>
        <taxon>Methylobacteriaceae</taxon>
        <taxon>Methylobacterium</taxon>
    </lineage>
</organism>
<feature type="domain" description="FAD-binding" evidence="3">
    <location>
        <begin position="8"/>
        <end position="333"/>
    </location>
</feature>
<dbReference type="SUPFAM" id="SSF51905">
    <property type="entry name" value="FAD/NAD(P)-binding domain"/>
    <property type="match status" value="1"/>
</dbReference>
<evidence type="ECO:0000313" key="4">
    <source>
        <dbReference type="EMBL" id="GLS42511.1"/>
    </source>
</evidence>
<dbReference type="PRINTS" id="PR00420">
    <property type="entry name" value="RNGMNOXGNASE"/>
</dbReference>
<keyword evidence="2" id="KW-0503">Monooxygenase</keyword>
<reference evidence="5 6" key="3">
    <citation type="submission" date="2020-08" db="EMBL/GenBank/DDBJ databases">
        <title>Genomic Encyclopedia of Type Strains, Phase IV (KMG-IV): sequencing the most valuable type-strain genomes for metagenomic binning, comparative biology and taxonomic classification.</title>
        <authorList>
            <person name="Goeker M."/>
        </authorList>
    </citation>
    <scope>NUCLEOTIDE SEQUENCE [LARGE SCALE GENOMIC DNA]</scope>
    <source>
        <strain evidence="5 6">DSM 24105</strain>
    </source>
</reference>
<dbReference type="GO" id="GO:0004497">
    <property type="term" value="F:monooxygenase activity"/>
    <property type="evidence" value="ECO:0007669"/>
    <property type="project" value="UniProtKB-KW"/>
</dbReference>
<reference evidence="4" key="1">
    <citation type="journal article" date="2014" name="Int. J. Syst. Evol. Microbiol.">
        <title>Complete genome of a new Firmicutes species belonging to the dominant human colonic microbiota ('Ruminococcus bicirculans') reveals two chromosomes and a selective capacity to utilize plant glucans.</title>
        <authorList>
            <consortium name="NISC Comparative Sequencing Program"/>
            <person name="Wegmann U."/>
            <person name="Louis P."/>
            <person name="Goesmann A."/>
            <person name="Henrissat B."/>
            <person name="Duncan S.H."/>
            <person name="Flint H.J."/>
        </authorList>
    </citation>
    <scope>NUCLEOTIDE SEQUENCE</scope>
    <source>
        <strain evidence="4">NBRC 107710</strain>
    </source>
</reference>
<evidence type="ECO:0000313" key="7">
    <source>
        <dbReference type="Proteomes" id="UP001156881"/>
    </source>
</evidence>
<dbReference type="Proteomes" id="UP000517759">
    <property type="component" value="Unassembled WGS sequence"/>
</dbReference>
<reference evidence="4" key="4">
    <citation type="submission" date="2023-01" db="EMBL/GenBank/DDBJ databases">
        <title>Draft genome sequence of Methylobacterium brachythecii strain NBRC 107710.</title>
        <authorList>
            <person name="Sun Q."/>
            <person name="Mori K."/>
        </authorList>
    </citation>
    <scope>NUCLEOTIDE SEQUENCE</scope>
    <source>
        <strain evidence="4">NBRC 107710</strain>
    </source>
</reference>
<dbReference type="Proteomes" id="UP001156881">
    <property type="component" value="Unassembled WGS sequence"/>
</dbReference>
<dbReference type="Pfam" id="PF01494">
    <property type="entry name" value="FAD_binding_3"/>
    <property type="match status" value="1"/>
</dbReference>
<reference evidence="7" key="2">
    <citation type="journal article" date="2019" name="Int. J. Syst. Evol. Microbiol.">
        <title>The Global Catalogue of Microorganisms (GCM) 10K type strain sequencing project: providing services to taxonomists for standard genome sequencing and annotation.</title>
        <authorList>
            <consortium name="The Broad Institute Genomics Platform"/>
            <consortium name="The Broad Institute Genome Sequencing Center for Infectious Disease"/>
            <person name="Wu L."/>
            <person name="Ma J."/>
        </authorList>
    </citation>
    <scope>NUCLEOTIDE SEQUENCE [LARGE SCALE GENOMIC DNA]</scope>
    <source>
        <strain evidence="7">NBRC 107710</strain>
    </source>
</reference>
<dbReference type="EMBL" id="BSPG01000001">
    <property type="protein sequence ID" value="GLS42511.1"/>
    <property type="molecule type" value="Genomic_DNA"/>
</dbReference>
<dbReference type="GO" id="GO:0071949">
    <property type="term" value="F:FAD binding"/>
    <property type="evidence" value="ECO:0007669"/>
    <property type="project" value="InterPro"/>
</dbReference>
<evidence type="ECO:0000313" key="5">
    <source>
        <dbReference type="EMBL" id="MBB3902666.1"/>
    </source>
</evidence>
<evidence type="ECO:0000313" key="6">
    <source>
        <dbReference type="Proteomes" id="UP000517759"/>
    </source>
</evidence>
<dbReference type="RefSeq" id="WP_183504767.1">
    <property type="nucleotide sequence ID" value="NZ_BSPG01000001.1"/>
</dbReference>
<comment type="caution">
    <text evidence="5">The sequence shown here is derived from an EMBL/GenBank/DDBJ whole genome shotgun (WGS) entry which is preliminary data.</text>
</comment>
<dbReference type="PANTHER" id="PTHR13789:SF309">
    <property type="entry name" value="PUTATIVE (AFU_ORTHOLOGUE AFUA_6G14510)-RELATED"/>
    <property type="match status" value="1"/>
</dbReference>
<evidence type="ECO:0000256" key="1">
    <source>
        <dbReference type="ARBA" id="ARBA00023002"/>
    </source>
</evidence>
<dbReference type="Gene3D" id="3.50.50.60">
    <property type="entry name" value="FAD/NAD(P)-binding domain"/>
    <property type="match status" value="1"/>
</dbReference>
<accession>A0A7W6AHX4</accession>
<name>A0A7W6AHX4_9HYPH</name>
<protein>
    <submittedName>
        <fullName evidence="5">2-polyprenyl-6-methoxyphenol hydroxylase-like FAD-dependent oxidoreductase</fullName>
    </submittedName>
    <submittedName>
        <fullName evidence="4">Salicylate hydroxylase</fullName>
    </submittedName>
</protein>
<evidence type="ECO:0000256" key="2">
    <source>
        <dbReference type="ARBA" id="ARBA00023033"/>
    </source>
</evidence>
<dbReference type="PANTHER" id="PTHR13789">
    <property type="entry name" value="MONOOXYGENASE"/>
    <property type="match status" value="1"/>
</dbReference>
<dbReference type="InterPro" id="IPR050493">
    <property type="entry name" value="FAD-dep_Monooxygenase_BioMet"/>
</dbReference>
<keyword evidence="1" id="KW-0560">Oxidoreductase</keyword>
<sequence>MSTDSTDRVLIVGGGVAGLALARALHRRNVPALVLERRSGPADAGLAVNLPGNAIRALGELGLADALVQTGTAIRHRSYRTERDRTLFSIDEAAFWDAGAQPRCMRRADLLRLLRLGLPDGTVREDCGVFAIRQDETGVTVALTDGTSERGSLLAGADGVHSTVRRALFGEATLGAAVLARASWRFMAPNPGIDGWTLWSGRRGLFLLIPVEGEAYGWAALTGDAPAGSDLAAAASVFGSFPSPVRETLSWILARPDAIYHSPLEEVRIPSWTSGRTLLVGDAAHATAPVWAQGAAMALEDALVLARLLAEHPDRSTVGEAYERLRRPRVEHVQAMTDRVSRSARRPGWLQRRLLPIVGPKSYRATYEPLRRSVLEG</sequence>
<dbReference type="InterPro" id="IPR002938">
    <property type="entry name" value="FAD-bd"/>
</dbReference>
<dbReference type="AlphaFoldDB" id="A0A7W6AHX4"/>
<dbReference type="EMBL" id="JACIDN010000003">
    <property type="protein sequence ID" value="MBB3902666.1"/>
    <property type="molecule type" value="Genomic_DNA"/>
</dbReference>
<dbReference type="InterPro" id="IPR036188">
    <property type="entry name" value="FAD/NAD-bd_sf"/>
</dbReference>
<keyword evidence="7" id="KW-1185">Reference proteome</keyword>